<name>A0A927U7L9_9FIRM</name>
<comment type="caution">
    <text evidence="1">The sequence shown here is derived from an EMBL/GenBank/DDBJ whole genome shotgun (WGS) entry which is preliminary data.</text>
</comment>
<evidence type="ECO:0000313" key="1">
    <source>
        <dbReference type="EMBL" id="MBE5918636.1"/>
    </source>
</evidence>
<evidence type="ECO:0000313" key="2">
    <source>
        <dbReference type="Proteomes" id="UP000766246"/>
    </source>
</evidence>
<dbReference type="InterPro" id="IPR024078">
    <property type="entry name" value="LmbE-like_dom_sf"/>
</dbReference>
<dbReference type="EMBL" id="SVER01000004">
    <property type="protein sequence ID" value="MBE5918636.1"/>
    <property type="molecule type" value="Genomic_DNA"/>
</dbReference>
<dbReference type="PANTHER" id="PTHR12993:SF11">
    <property type="entry name" value="N-ACETYLGLUCOSAMINYL-PHOSPHATIDYLINOSITOL DE-N-ACETYLASE"/>
    <property type="match status" value="1"/>
</dbReference>
<sequence>MKVLVISPHPDDETLGAGGTLLKLKEEGHEIYWLNVTNMKTDYGYTKERVAERNAEIEAVAAAYQVDGFYNMELQPAGVDGYDLGELIPEFKNIFEEVKPDVLFMPYQYDVHSDHRVIFDAVYSCTKSFRAPYLKTVLCMEILSETDQAERSHGFIPNVFVDVTDYLDKKIEIMKTYKSEIDASPFPRNEDAIRGLAAYRGATAHYKYSEAFYLVRSRVDSF</sequence>
<dbReference type="InterPro" id="IPR003737">
    <property type="entry name" value="GlcNAc_PI_deacetylase-related"/>
</dbReference>
<dbReference type="SUPFAM" id="SSF102588">
    <property type="entry name" value="LmbE-like"/>
    <property type="match status" value="1"/>
</dbReference>
<gene>
    <name evidence="1" type="ORF">E7272_02220</name>
</gene>
<dbReference type="Gene3D" id="3.40.50.10320">
    <property type="entry name" value="LmbE-like"/>
    <property type="match status" value="1"/>
</dbReference>
<dbReference type="AlphaFoldDB" id="A0A927U7L9"/>
<accession>A0A927U7L9</accession>
<dbReference type="GO" id="GO:0016811">
    <property type="term" value="F:hydrolase activity, acting on carbon-nitrogen (but not peptide) bonds, in linear amides"/>
    <property type="evidence" value="ECO:0007669"/>
    <property type="project" value="TreeGrafter"/>
</dbReference>
<dbReference type="Pfam" id="PF02585">
    <property type="entry name" value="PIG-L"/>
    <property type="match status" value="1"/>
</dbReference>
<organism evidence="1 2">
    <name type="scientific">Pseudobutyrivibrio ruminis</name>
    <dbReference type="NCBI Taxonomy" id="46206"/>
    <lineage>
        <taxon>Bacteria</taxon>
        <taxon>Bacillati</taxon>
        <taxon>Bacillota</taxon>
        <taxon>Clostridia</taxon>
        <taxon>Lachnospirales</taxon>
        <taxon>Lachnospiraceae</taxon>
        <taxon>Pseudobutyrivibrio</taxon>
    </lineage>
</organism>
<proteinExistence type="predicted"/>
<dbReference type="Proteomes" id="UP000766246">
    <property type="component" value="Unassembled WGS sequence"/>
</dbReference>
<protein>
    <submittedName>
        <fullName evidence="1">PIG-L family deacetylase</fullName>
    </submittedName>
</protein>
<dbReference type="PANTHER" id="PTHR12993">
    <property type="entry name" value="N-ACETYLGLUCOSAMINYL-PHOSPHATIDYLINOSITOL DE-N-ACETYLASE-RELATED"/>
    <property type="match status" value="1"/>
</dbReference>
<reference evidence="1" key="1">
    <citation type="submission" date="2019-04" db="EMBL/GenBank/DDBJ databases">
        <title>Evolution of Biomass-Degrading Anaerobic Consortia Revealed by Metagenomics.</title>
        <authorList>
            <person name="Peng X."/>
        </authorList>
    </citation>
    <scope>NUCLEOTIDE SEQUENCE</scope>
    <source>
        <strain evidence="1">SIG311</strain>
    </source>
</reference>